<name>A0AB34FLE0_9HYPO</name>
<sequence length="213" mass="23563">MTDVSCSSPISVSSTELFFTLFRARPGPAKSVMVPKHPPFLGARSAGQHTSPASPSVSVLASASIRTALDAQRATVIWGIAKRPAWDRTLDVCFIDVKDEKERASLERELRERFACPGISVYHAGTSPYPIRPASFLPLSRPEAWNGLYYIVGVPFDCAGAANAAIDYLQFVKGKKATWLKWQENWSDSMYQKSFRMPVEWGISPPENHSSRA</sequence>
<dbReference type="AlphaFoldDB" id="A0AB34FLE0"/>
<comment type="caution">
    <text evidence="1">The sequence shown here is derived from an EMBL/GenBank/DDBJ whole genome shotgun (WGS) entry which is preliminary data.</text>
</comment>
<dbReference type="EMBL" id="JAQHRD010000005">
    <property type="protein sequence ID" value="KAJ6440323.1"/>
    <property type="molecule type" value="Genomic_DNA"/>
</dbReference>
<evidence type="ECO:0000313" key="1">
    <source>
        <dbReference type="EMBL" id="KAJ6440323.1"/>
    </source>
</evidence>
<proteinExistence type="predicted"/>
<gene>
    <name evidence="1" type="ORF">O9K51_06113</name>
</gene>
<keyword evidence="2" id="KW-1185">Reference proteome</keyword>
<dbReference type="Proteomes" id="UP001163105">
    <property type="component" value="Unassembled WGS sequence"/>
</dbReference>
<organism evidence="1 2">
    <name type="scientific">Purpureocillium lavendulum</name>
    <dbReference type="NCBI Taxonomy" id="1247861"/>
    <lineage>
        <taxon>Eukaryota</taxon>
        <taxon>Fungi</taxon>
        <taxon>Dikarya</taxon>
        <taxon>Ascomycota</taxon>
        <taxon>Pezizomycotina</taxon>
        <taxon>Sordariomycetes</taxon>
        <taxon>Hypocreomycetidae</taxon>
        <taxon>Hypocreales</taxon>
        <taxon>Ophiocordycipitaceae</taxon>
        <taxon>Purpureocillium</taxon>
    </lineage>
</organism>
<accession>A0AB34FLE0</accession>
<reference evidence="1" key="1">
    <citation type="submission" date="2023-01" db="EMBL/GenBank/DDBJ databases">
        <title>The growth and conidiation of Purpureocillium lavendulum are regulated by nitrogen source and histone H3K14 acetylation.</title>
        <authorList>
            <person name="Tang P."/>
            <person name="Han J."/>
            <person name="Zhang C."/>
            <person name="Tang P."/>
            <person name="Qi F."/>
            <person name="Zhang K."/>
            <person name="Liang L."/>
        </authorList>
    </citation>
    <scope>NUCLEOTIDE SEQUENCE</scope>
    <source>
        <strain evidence="1">YMF1.00683</strain>
    </source>
</reference>
<evidence type="ECO:0000313" key="2">
    <source>
        <dbReference type="Proteomes" id="UP001163105"/>
    </source>
</evidence>
<protein>
    <submittedName>
        <fullName evidence="1">Uncharacterized protein</fullName>
    </submittedName>
</protein>